<protein>
    <recommendedName>
        <fullName evidence="3">Reverse transcriptase domain-containing protein</fullName>
    </recommendedName>
</protein>
<evidence type="ECO:0000313" key="1">
    <source>
        <dbReference type="EMBL" id="GFY13378.1"/>
    </source>
</evidence>
<dbReference type="InterPro" id="IPR043502">
    <property type="entry name" value="DNA/RNA_pol_sf"/>
</dbReference>
<sequence length="115" mass="12999">MIDIVESRWTLQRILWKEDVNEPVNVYQLNTVTYGTASAPFLAMRTPKQISIDEGESSPLTASVLCDNFYIDDVLSGANSLEVAKTLQHQLNDILQTAQMSLNKWCGYTSELRED</sequence>
<accession>A0A8X6SL19</accession>
<evidence type="ECO:0000313" key="2">
    <source>
        <dbReference type="Proteomes" id="UP000887159"/>
    </source>
</evidence>
<evidence type="ECO:0008006" key="3">
    <source>
        <dbReference type="Google" id="ProtNLM"/>
    </source>
</evidence>
<organism evidence="1 2">
    <name type="scientific">Trichonephila clavipes</name>
    <name type="common">Golden silk orbweaver</name>
    <name type="synonym">Nephila clavipes</name>
    <dbReference type="NCBI Taxonomy" id="2585209"/>
    <lineage>
        <taxon>Eukaryota</taxon>
        <taxon>Metazoa</taxon>
        <taxon>Ecdysozoa</taxon>
        <taxon>Arthropoda</taxon>
        <taxon>Chelicerata</taxon>
        <taxon>Arachnida</taxon>
        <taxon>Araneae</taxon>
        <taxon>Araneomorphae</taxon>
        <taxon>Entelegynae</taxon>
        <taxon>Araneoidea</taxon>
        <taxon>Nephilidae</taxon>
        <taxon>Trichonephila</taxon>
    </lineage>
</organism>
<dbReference type="SUPFAM" id="SSF56672">
    <property type="entry name" value="DNA/RNA polymerases"/>
    <property type="match status" value="1"/>
</dbReference>
<comment type="caution">
    <text evidence="1">The sequence shown here is derived from an EMBL/GenBank/DDBJ whole genome shotgun (WGS) entry which is preliminary data.</text>
</comment>
<keyword evidence="2" id="KW-1185">Reference proteome</keyword>
<reference evidence="1" key="1">
    <citation type="submission" date="2020-08" db="EMBL/GenBank/DDBJ databases">
        <title>Multicomponent nature underlies the extraordinary mechanical properties of spider dragline silk.</title>
        <authorList>
            <person name="Kono N."/>
            <person name="Nakamura H."/>
            <person name="Mori M."/>
            <person name="Yoshida Y."/>
            <person name="Ohtoshi R."/>
            <person name="Malay A.D."/>
            <person name="Moran D.A.P."/>
            <person name="Tomita M."/>
            <person name="Numata K."/>
            <person name="Arakawa K."/>
        </authorList>
    </citation>
    <scope>NUCLEOTIDE SEQUENCE</scope>
</reference>
<dbReference type="EMBL" id="BMAU01021321">
    <property type="protein sequence ID" value="GFY13378.1"/>
    <property type="molecule type" value="Genomic_DNA"/>
</dbReference>
<dbReference type="GO" id="GO:0071897">
    <property type="term" value="P:DNA biosynthetic process"/>
    <property type="evidence" value="ECO:0007669"/>
    <property type="project" value="UniProtKB-ARBA"/>
</dbReference>
<gene>
    <name evidence="1" type="primary">AVEN_66094_1</name>
    <name evidence="1" type="ORF">TNCV_2336421</name>
</gene>
<proteinExistence type="predicted"/>
<name>A0A8X6SL19_TRICX</name>
<dbReference type="AlphaFoldDB" id="A0A8X6SL19"/>
<dbReference type="Proteomes" id="UP000887159">
    <property type="component" value="Unassembled WGS sequence"/>
</dbReference>